<proteinExistence type="predicted"/>
<protein>
    <submittedName>
        <fullName evidence="1">Uncharacterized protein</fullName>
    </submittedName>
</protein>
<evidence type="ECO:0000313" key="2">
    <source>
        <dbReference type="Proteomes" id="UP000035017"/>
    </source>
</evidence>
<name>A0A0D0JVD4_AGRTU</name>
<dbReference type="SUPFAM" id="SSF46977">
    <property type="entry name" value="Succinate dehydrogenase/fumarate reductase flavoprotein C-terminal domain"/>
    <property type="match status" value="1"/>
</dbReference>
<dbReference type="GO" id="GO:0016491">
    <property type="term" value="F:oxidoreductase activity"/>
    <property type="evidence" value="ECO:0007669"/>
    <property type="project" value="InterPro"/>
</dbReference>
<organism evidence="1 2">
    <name type="scientific">Agrobacterium tumefaciens</name>
    <dbReference type="NCBI Taxonomy" id="358"/>
    <lineage>
        <taxon>Bacteria</taxon>
        <taxon>Pseudomonadati</taxon>
        <taxon>Pseudomonadota</taxon>
        <taxon>Alphaproteobacteria</taxon>
        <taxon>Hyphomicrobiales</taxon>
        <taxon>Rhizobiaceae</taxon>
        <taxon>Rhizobium/Agrobacterium group</taxon>
        <taxon>Agrobacterium</taxon>
        <taxon>Agrobacterium tumefaciens complex</taxon>
    </lineage>
</organism>
<dbReference type="InterPro" id="IPR037099">
    <property type="entry name" value="Fum_R/Succ_DH_flav-like_C_sf"/>
</dbReference>
<sequence length="103" mass="10366">MAAQNIPEAPAGASVTRSNAALPPAADISAVRPIVSRHLGVLRDASLLPFVEGNGPSSDPAIVALLIAVFTSLGKESRGALARTDFPSKLANAEGAPCGLPEP</sequence>
<comment type="caution">
    <text evidence="1">The sequence shown here is derived from an EMBL/GenBank/DDBJ whole genome shotgun (WGS) entry which is preliminary data.</text>
</comment>
<gene>
    <name evidence="1" type="ORF">RU07_18790</name>
</gene>
<dbReference type="AlphaFoldDB" id="A0A0D0JVD4"/>
<evidence type="ECO:0000313" key="1">
    <source>
        <dbReference type="EMBL" id="KIP99518.1"/>
    </source>
</evidence>
<reference evidence="1 2" key="1">
    <citation type="submission" date="2014-12" db="EMBL/GenBank/DDBJ databases">
        <title>16Stimator: statistical estimation of ribosomal gene copy numbers from draft genome assemblies.</title>
        <authorList>
            <person name="Perisin M.A."/>
            <person name="Vetter M."/>
            <person name="Gilbert J.A."/>
            <person name="Bergelson J."/>
        </authorList>
    </citation>
    <scope>NUCLEOTIDE SEQUENCE [LARGE SCALE GENOMIC DNA]</scope>
    <source>
        <strain evidence="1 2">MEJ076</strain>
    </source>
</reference>
<dbReference type="Proteomes" id="UP000035017">
    <property type="component" value="Unassembled WGS sequence"/>
</dbReference>
<accession>A0A0D0JVD4</accession>
<dbReference type="EMBL" id="JXQV01000027">
    <property type="protein sequence ID" value="KIP99518.1"/>
    <property type="molecule type" value="Genomic_DNA"/>
</dbReference>